<reference evidence="2 3" key="1">
    <citation type="journal article" date="2018" name="J. Invertebr. Pathol.">
        <title>New genotyping method for the causative agent of crayfish plague (Aphanomyces astaci) based on whole genome data.</title>
        <authorList>
            <person name="Minardi D."/>
            <person name="Studholme D.J."/>
            <person name="van der Giezen M."/>
            <person name="Pretto T."/>
            <person name="Oidtmann B."/>
        </authorList>
    </citation>
    <scope>NUCLEOTIDE SEQUENCE [LARGE SCALE GENOMIC DNA]</scope>
    <source>
        <strain evidence="2 3">KB13</strain>
    </source>
</reference>
<feature type="non-terminal residue" evidence="2">
    <location>
        <position position="365"/>
    </location>
</feature>
<feature type="region of interest" description="Disordered" evidence="1">
    <location>
        <begin position="66"/>
        <end position="96"/>
    </location>
</feature>
<evidence type="ECO:0000256" key="1">
    <source>
        <dbReference type="SAM" id="MobiDB-lite"/>
    </source>
</evidence>
<evidence type="ECO:0000313" key="3">
    <source>
        <dbReference type="Proteomes" id="UP000275652"/>
    </source>
</evidence>
<feature type="region of interest" description="Disordered" evidence="1">
    <location>
        <begin position="280"/>
        <end position="299"/>
    </location>
</feature>
<dbReference type="EMBL" id="QUTI01032846">
    <property type="protein sequence ID" value="RLO02719.1"/>
    <property type="molecule type" value="Genomic_DNA"/>
</dbReference>
<feature type="region of interest" description="Disordered" evidence="1">
    <location>
        <begin position="316"/>
        <end position="340"/>
    </location>
</feature>
<feature type="compositionally biased region" description="Basic residues" evidence="1">
    <location>
        <begin position="85"/>
        <end position="96"/>
    </location>
</feature>
<feature type="compositionally biased region" description="Polar residues" evidence="1">
    <location>
        <begin position="283"/>
        <end position="294"/>
    </location>
</feature>
<proteinExistence type="predicted"/>
<organism evidence="2 3">
    <name type="scientific">Aphanomyces astaci</name>
    <name type="common">Crayfish plague agent</name>
    <dbReference type="NCBI Taxonomy" id="112090"/>
    <lineage>
        <taxon>Eukaryota</taxon>
        <taxon>Sar</taxon>
        <taxon>Stramenopiles</taxon>
        <taxon>Oomycota</taxon>
        <taxon>Saprolegniomycetes</taxon>
        <taxon>Saprolegniales</taxon>
        <taxon>Verrucalvaceae</taxon>
        <taxon>Aphanomyces</taxon>
    </lineage>
</organism>
<accession>A0A9X8DSR0</accession>
<feature type="compositionally biased region" description="Low complexity" evidence="1">
    <location>
        <begin position="320"/>
        <end position="338"/>
    </location>
</feature>
<gene>
    <name evidence="2" type="ORF">DYB28_013802</name>
</gene>
<protein>
    <submittedName>
        <fullName evidence="2">Uncharacterized protein</fullName>
    </submittedName>
</protein>
<sequence>MGQSWGALSGSRSQVASDWANQVAPGTPLAGIFLNQGQDSGRVWPQAVFIALSHSPCPRHQLLFRRPGPPLQRQTHPTHFWCRQDRRRPRQPGRPPHRLPALLVFLVPVRRPLSRCALTRSASECSLLSASLDSARAAVQSTLVTARTLLGDGGPGSTLRAVHEFVSAKEAAEKLLARVQADLVVERNSRVAAEAYVAALRDQLDSETRRAAETIGQLRGELAVVSNEVVGWSKRFQTVDATEASLRAFIASLKDQLETQSQQAASLQLDLDRACVERDSARQDASQKSAQLASTARGRDLVQADKARLENEVKRLQDASPVVSSSRPSSAPSPVVESTLRQRIRELEGELAAAHSSADASRTAV</sequence>
<evidence type="ECO:0000313" key="2">
    <source>
        <dbReference type="EMBL" id="RLO02719.1"/>
    </source>
</evidence>
<dbReference type="Proteomes" id="UP000275652">
    <property type="component" value="Unassembled WGS sequence"/>
</dbReference>
<comment type="caution">
    <text evidence="2">The sequence shown here is derived from an EMBL/GenBank/DDBJ whole genome shotgun (WGS) entry which is preliminary data.</text>
</comment>
<dbReference type="AlphaFoldDB" id="A0A9X8DSR0"/>
<name>A0A9X8DSR0_APHAT</name>